<sequence>MCSGPSKITTPAYVVADGDDHGIHTRGILNGFMGISSKEKWLKVLGQKKWRYFFEPEGVRHQEAFFQKFLKGERHSEIDTEGNGQKYLDVTNAKLVDNNPSHIAMASYNPEITDDGVRFHYTFATDTELTGNMRLRL</sequence>
<dbReference type="AlphaFoldDB" id="A0A8H6E541"/>
<accession>A0A8H6E541</accession>
<dbReference type="Proteomes" id="UP000541154">
    <property type="component" value="Unassembled WGS sequence"/>
</dbReference>
<dbReference type="Gene3D" id="3.40.50.1820">
    <property type="entry name" value="alpha/beta hydrolase"/>
    <property type="match status" value="1"/>
</dbReference>
<protein>
    <submittedName>
        <fullName evidence="1">Uncharacterized protein</fullName>
    </submittedName>
</protein>
<organism evidence="1 2">
    <name type="scientific">Petromyces alliaceus</name>
    <name type="common">Aspergillus alliaceus</name>
    <dbReference type="NCBI Taxonomy" id="209559"/>
    <lineage>
        <taxon>Eukaryota</taxon>
        <taxon>Fungi</taxon>
        <taxon>Dikarya</taxon>
        <taxon>Ascomycota</taxon>
        <taxon>Pezizomycotina</taxon>
        <taxon>Eurotiomycetes</taxon>
        <taxon>Eurotiomycetidae</taxon>
        <taxon>Eurotiales</taxon>
        <taxon>Aspergillaceae</taxon>
        <taxon>Aspergillus</taxon>
        <taxon>Aspergillus subgen. Circumdati</taxon>
    </lineage>
</organism>
<evidence type="ECO:0000313" key="2">
    <source>
        <dbReference type="Proteomes" id="UP000541154"/>
    </source>
</evidence>
<proteinExistence type="predicted"/>
<dbReference type="InterPro" id="IPR029058">
    <property type="entry name" value="AB_hydrolase_fold"/>
</dbReference>
<gene>
    <name evidence="1" type="ORF">ETB97_002410</name>
</gene>
<reference evidence="1 2" key="1">
    <citation type="submission" date="2019-04" db="EMBL/GenBank/DDBJ databases">
        <title>Aspergillus burnettii sp. nov., novel species from soil in southeast Queensland.</title>
        <authorList>
            <person name="Gilchrist C.L.M."/>
            <person name="Pitt J.I."/>
            <person name="Lange L."/>
            <person name="Lacey H.J."/>
            <person name="Vuong D."/>
            <person name="Midgley D.J."/>
            <person name="Greenfield P."/>
            <person name="Bradbury M."/>
            <person name="Lacey E."/>
            <person name="Busk P.K."/>
            <person name="Pilgaard B."/>
            <person name="Chooi Y.H."/>
            <person name="Piggott A.M."/>
        </authorList>
    </citation>
    <scope>NUCLEOTIDE SEQUENCE [LARGE SCALE GENOMIC DNA]</scope>
    <source>
        <strain evidence="1 2">FRR 5400</strain>
    </source>
</reference>
<dbReference type="EMBL" id="SPNV01000152">
    <property type="protein sequence ID" value="KAF5859801.1"/>
    <property type="molecule type" value="Genomic_DNA"/>
</dbReference>
<evidence type="ECO:0000313" key="1">
    <source>
        <dbReference type="EMBL" id="KAF5859801.1"/>
    </source>
</evidence>
<comment type="caution">
    <text evidence="1">The sequence shown here is derived from an EMBL/GenBank/DDBJ whole genome shotgun (WGS) entry which is preliminary data.</text>
</comment>
<name>A0A8H6E541_PETAA</name>
<dbReference type="Gene3D" id="2.60.120.260">
    <property type="entry name" value="Galactose-binding domain-like"/>
    <property type="match status" value="1"/>
</dbReference>
<keyword evidence="2" id="KW-1185">Reference proteome</keyword>